<organism evidence="2 3">
    <name type="scientific">Rhynocoris fuscipes</name>
    <dbReference type="NCBI Taxonomy" id="488301"/>
    <lineage>
        <taxon>Eukaryota</taxon>
        <taxon>Metazoa</taxon>
        <taxon>Ecdysozoa</taxon>
        <taxon>Arthropoda</taxon>
        <taxon>Hexapoda</taxon>
        <taxon>Insecta</taxon>
        <taxon>Pterygota</taxon>
        <taxon>Neoptera</taxon>
        <taxon>Paraneoptera</taxon>
        <taxon>Hemiptera</taxon>
        <taxon>Heteroptera</taxon>
        <taxon>Panheteroptera</taxon>
        <taxon>Cimicomorpha</taxon>
        <taxon>Reduviidae</taxon>
        <taxon>Harpactorinae</taxon>
        <taxon>Harpactorini</taxon>
        <taxon>Rhynocoris</taxon>
    </lineage>
</organism>
<protein>
    <submittedName>
        <fullName evidence="2">Uncharacterized protein</fullName>
    </submittedName>
</protein>
<comment type="caution">
    <text evidence="2">The sequence shown here is derived from an EMBL/GenBank/DDBJ whole genome shotgun (WGS) entry which is preliminary data.</text>
</comment>
<name>A0AAW1CFF9_9HEMI</name>
<evidence type="ECO:0000256" key="1">
    <source>
        <dbReference type="SAM" id="Coils"/>
    </source>
</evidence>
<dbReference type="AlphaFoldDB" id="A0AAW1CFF9"/>
<proteinExistence type="predicted"/>
<dbReference type="EMBL" id="JAPXFL010000075">
    <property type="protein sequence ID" value="KAK9496520.1"/>
    <property type="molecule type" value="Genomic_DNA"/>
</dbReference>
<feature type="coiled-coil region" evidence="1">
    <location>
        <begin position="99"/>
        <end position="133"/>
    </location>
</feature>
<evidence type="ECO:0000313" key="2">
    <source>
        <dbReference type="EMBL" id="KAK9496520.1"/>
    </source>
</evidence>
<sequence>MKNMEQVLHQRLEQIEMHRNLFMQMAELKQKVRRERMQIEEQWEGLTELERNECEALQNEKQNLLMQIKNEQLAGSKEILHRSTQSIDKNSNKPPPSRVGNYTIMAKRLQGEIKNLEQNVSEMRARLQNEIEHKTNIETKVREMRTNLTLHRRQDPFTAPTTPIQ</sequence>
<feature type="coiled-coil region" evidence="1">
    <location>
        <begin position="47"/>
        <end position="74"/>
    </location>
</feature>
<reference evidence="2 3" key="1">
    <citation type="submission" date="2022-12" db="EMBL/GenBank/DDBJ databases">
        <title>Chromosome-level genome assembly of true bugs.</title>
        <authorList>
            <person name="Ma L."/>
            <person name="Li H."/>
        </authorList>
    </citation>
    <scope>NUCLEOTIDE SEQUENCE [LARGE SCALE GENOMIC DNA]</scope>
    <source>
        <strain evidence="2">Lab_2022b</strain>
    </source>
</reference>
<evidence type="ECO:0000313" key="3">
    <source>
        <dbReference type="Proteomes" id="UP001461498"/>
    </source>
</evidence>
<accession>A0AAW1CFF9</accession>
<dbReference type="Proteomes" id="UP001461498">
    <property type="component" value="Unassembled WGS sequence"/>
</dbReference>
<keyword evidence="1" id="KW-0175">Coiled coil</keyword>
<keyword evidence="3" id="KW-1185">Reference proteome</keyword>
<gene>
    <name evidence="2" type="ORF">O3M35_013212</name>
</gene>